<keyword evidence="2" id="KW-1185">Reference proteome</keyword>
<protein>
    <submittedName>
        <fullName evidence="1">DUF1569 domain-containing protein</fullName>
    </submittedName>
</protein>
<evidence type="ECO:0000313" key="1">
    <source>
        <dbReference type="EMBL" id="MBQ0958936.1"/>
    </source>
</evidence>
<proteinExistence type="predicted"/>
<evidence type="ECO:0000313" key="2">
    <source>
        <dbReference type="Proteomes" id="UP000678374"/>
    </source>
</evidence>
<gene>
    <name evidence="1" type="ORF">KAK06_08185</name>
</gene>
<dbReference type="EMBL" id="JAGQDE010000005">
    <property type="protein sequence ID" value="MBQ0958936.1"/>
    <property type="molecule type" value="Genomic_DNA"/>
</dbReference>
<dbReference type="AlphaFoldDB" id="A0A940YM92"/>
<accession>A0A940YM92</accession>
<dbReference type="RefSeq" id="WP_210801447.1">
    <property type="nucleotide sequence ID" value="NZ_JAGQDE010000005.1"/>
</dbReference>
<comment type="caution">
    <text evidence="1">The sequence shown here is derived from an EMBL/GenBank/DDBJ whole genome shotgun (WGS) entry which is preliminary data.</text>
</comment>
<dbReference type="Pfam" id="PF07606">
    <property type="entry name" value="DUF1569"/>
    <property type="match status" value="1"/>
</dbReference>
<organism evidence="1 2">
    <name type="scientific">Ideonella aquatica</name>
    <dbReference type="NCBI Taxonomy" id="2824119"/>
    <lineage>
        <taxon>Bacteria</taxon>
        <taxon>Pseudomonadati</taxon>
        <taxon>Pseudomonadota</taxon>
        <taxon>Betaproteobacteria</taxon>
        <taxon>Burkholderiales</taxon>
        <taxon>Sphaerotilaceae</taxon>
        <taxon>Ideonella</taxon>
    </lineage>
</organism>
<name>A0A940YM92_9BURK</name>
<reference evidence="1" key="1">
    <citation type="submission" date="2021-04" db="EMBL/GenBank/DDBJ databases">
        <title>The genome sequence of Ideonella sp. 4Y11.</title>
        <authorList>
            <person name="Liu Y."/>
        </authorList>
    </citation>
    <scope>NUCLEOTIDE SEQUENCE</scope>
    <source>
        <strain evidence="1">4Y11</strain>
    </source>
</reference>
<dbReference type="Proteomes" id="UP000678374">
    <property type="component" value="Unassembled WGS sequence"/>
</dbReference>
<dbReference type="InterPro" id="IPR011463">
    <property type="entry name" value="DUF1569"/>
</dbReference>
<sequence length="150" mass="16496">MSRLQWRDFEAVLAGLEALPRASLPAVVEGRTLAQALLHGAQGIEYSMRGFPQPKPRWFQLTLGALAFSVFRRRGWMSHDRRAPVPGEPAPPADADEAQALARLQSAIAAFRAWPGPWSPHFAYGALDRAGHEQAHAMHLADHVQAFLGD</sequence>